<keyword evidence="2" id="KW-1185">Reference proteome</keyword>
<dbReference type="EMBL" id="KZ824549">
    <property type="protein sequence ID" value="RAK88759.1"/>
    <property type="molecule type" value="Genomic_DNA"/>
</dbReference>
<evidence type="ECO:0000313" key="1">
    <source>
        <dbReference type="EMBL" id="RAK88759.1"/>
    </source>
</evidence>
<organism evidence="1 2">
    <name type="scientific">Aspergillus costaricaensis CBS 115574</name>
    <dbReference type="NCBI Taxonomy" id="1448317"/>
    <lineage>
        <taxon>Eukaryota</taxon>
        <taxon>Fungi</taxon>
        <taxon>Dikarya</taxon>
        <taxon>Ascomycota</taxon>
        <taxon>Pezizomycotina</taxon>
        <taxon>Eurotiomycetes</taxon>
        <taxon>Eurotiomycetidae</taxon>
        <taxon>Eurotiales</taxon>
        <taxon>Aspergillaceae</taxon>
        <taxon>Aspergillus</taxon>
        <taxon>Aspergillus subgen. Circumdati</taxon>
    </lineage>
</organism>
<proteinExistence type="predicted"/>
<protein>
    <submittedName>
        <fullName evidence="1">Uncharacterized protein</fullName>
    </submittedName>
</protein>
<sequence>MGSTSVSWEVTSLEVQVTTPNATSDALFANGNMQVPVIVVIKAIDLDTNTVYELSDLELETIKLIDYDDPPTELPESWSYSSTENEFEHTLPASTKGPRSEPAPFNVGIQKKRYWVTTTELENKRIAASIKQPDGTVVHTGGGTFDSKVTLTGTQPRKYERKDLHILREDTADGGFSGLSGTWDQDNYYLTSKIEGYELRKADFYDYMLGDPDPALEYAVAGFCKSIPCSIFYYWPMGPEEKRTAGRSPYTAEITINQRSDALCFTRMWLKPSSSDKPWNDAGYRSGKFTVYDKYGNSGVFYTGYEDNNNQLYVTNEPYKG</sequence>
<evidence type="ECO:0000313" key="2">
    <source>
        <dbReference type="Proteomes" id="UP000249748"/>
    </source>
</evidence>
<reference evidence="1" key="1">
    <citation type="submission" date="2018-02" db="EMBL/GenBank/DDBJ databases">
        <title>The genomes of Aspergillus section Nigri reveals drivers in fungal speciation.</title>
        <authorList>
            <consortium name="DOE Joint Genome Institute"/>
            <person name="Vesth T.C."/>
            <person name="Nybo J."/>
            <person name="Theobald S."/>
            <person name="Brandl J."/>
            <person name="Frisvad J.C."/>
            <person name="Nielsen K.F."/>
            <person name="Lyhne E.K."/>
            <person name="Kogle M.E."/>
            <person name="Kuo A."/>
            <person name="Riley R."/>
            <person name="Clum A."/>
            <person name="Nolan M."/>
            <person name="Lipzen A."/>
            <person name="Salamov A."/>
            <person name="Henrissat B."/>
            <person name="Wiebenga A."/>
            <person name="De vries R.P."/>
            <person name="Grigoriev I.V."/>
            <person name="Mortensen U.H."/>
            <person name="Andersen M.R."/>
            <person name="Baker S.E."/>
        </authorList>
    </citation>
    <scope>NUCLEOTIDE SEQUENCE</scope>
    <source>
        <strain evidence="1">CBS 115574</strain>
    </source>
</reference>
<gene>
    <name evidence="1" type="ORF">BO79DRAFT_208941</name>
</gene>
<dbReference type="Proteomes" id="UP000249748">
    <property type="component" value="Unassembled WGS sequence"/>
</dbReference>
<name>A0ACD1IE49_9EURO</name>
<accession>A0ACD1IE49</accession>